<organism evidence="5 6">
    <name type="scientific">Crotalus adamanteus</name>
    <name type="common">Eastern diamondback rattlesnake</name>
    <dbReference type="NCBI Taxonomy" id="8729"/>
    <lineage>
        <taxon>Eukaryota</taxon>
        <taxon>Metazoa</taxon>
        <taxon>Chordata</taxon>
        <taxon>Craniata</taxon>
        <taxon>Vertebrata</taxon>
        <taxon>Euteleostomi</taxon>
        <taxon>Lepidosauria</taxon>
        <taxon>Squamata</taxon>
        <taxon>Bifurcata</taxon>
        <taxon>Unidentata</taxon>
        <taxon>Episquamata</taxon>
        <taxon>Toxicofera</taxon>
        <taxon>Serpentes</taxon>
        <taxon>Colubroidea</taxon>
        <taxon>Viperidae</taxon>
        <taxon>Crotalinae</taxon>
        <taxon>Crotalus</taxon>
    </lineage>
</organism>
<dbReference type="PANTHER" id="PTHR46318:SF3">
    <property type="entry name" value="UPSTREAM BINDING TRANSCRIPTION FACTOR"/>
    <property type="match status" value="1"/>
</dbReference>
<name>A0AAW1B1F3_CROAD</name>
<reference evidence="5 6" key="1">
    <citation type="journal article" date="2024" name="Proc. Natl. Acad. Sci. U.S.A.">
        <title>The genetic regulatory architecture and epigenomic basis for age-related changes in rattlesnake venom.</title>
        <authorList>
            <person name="Hogan M.P."/>
            <person name="Holding M.L."/>
            <person name="Nystrom G.S."/>
            <person name="Colston T.J."/>
            <person name="Bartlett D.A."/>
            <person name="Mason A.J."/>
            <person name="Ellsworth S.A."/>
            <person name="Rautsaw R.M."/>
            <person name="Lawrence K.C."/>
            <person name="Strickland J.L."/>
            <person name="He B."/>
            <person name="Fraser P."/>
            <person name="Margres M.J."/>
            <person name="Gilbert D.M."/>
            <person name="Gibbs H.L."/>
            <person name="Parkinson C.L."/>
            <person name="Rokyta D.R."/>
        </authorList>
    </citation>
    <scope>NUCLEOTIDE SEQUENCE [LARGE SCALE GENOMIC DNA]</scope>
    <source>
        <strain evidence="5">DRR0105</strain>
    </source>
</reference>
<keyword evidence="6" id="KW-1185">Reference proteome</keyword>
<feature type="region of interest" description="Disordered" evidence="4">
    <location>
        <begin position="1"/>
        <end position="22"/>
    </location>
</feature>
<comment type="subcellular location">
    <subcellularLocation>
        <location evidence="1">Nucleus</location>
    </subcellularLocation>
</comment>
<feature type="compositionally biased region" description="Pro residues" evidence="4">
    <location>
        <begin position="151"/>
        <end position="161"/>
    </location>
</feature>
<dbReference type="Proteomes" id="UP001474421">
    <property type="component" value="Unassembled WGS sequence"/>
</dbReference>
<keyword evidence="2" id="KW-0238">DNA-binding</keyword>
<protein>
    <submittedName>
        <fullName evidence="5">Nucleolar transcription factor 1</fullName>
    </submittedName>
</protein>
<dbReference type="GO" id="GO:0003677">
    <property type="term" value="F:DNA binding"/>
    <property type="evidence" value="ECO:0007669"/>
    <property type="project" value="UniProtKB-KW"/>
</dbReference>
<proteinExistence type="predicted"/>
<evidence type="ECO:0000256" key="3">
    <source>
        <dbReference type="ARBA" id="ARBA00023242"/>
    </source>
</evidence>
<evidence type="ECO:0000313" key="6">
    <source>
        <dbReference type="Proteomes" id="UP001474421"/>
    </source>
</evidence>
<dbReference type="EMBL" id="JAOTOJ010000009">
    <property type="protein sequence ID" value="KAK9395805.1"/>
    <property type="molecule type" value="Genomic_DNA"/>
</dbReference>
<feature type="region of interest" description="Disordered" evidence="4">
    <location>
        <begin position="136"/>
        <end position="161"/>
    </location>
</feature>
<sequence>MNDGEQCGSSPPPLDCPKGGIKERFTPSEAAAFRIRQGGEERRNGARRLEAELGLKKKTLGGREIRQGRRRLDFPLGGVGRAFGAERGGEAKQLHHQLGSPARLETGVKGEGCNQQQLVLLLQKDGDGDWMAIVRPLKGGGRGEERSADPSPLPGLPPRHPSQPIRLYSAYPVAGRCVAFEEYLFGSSEKTSFFICFAHGSAPAPYFSPSLMLADISLNNSILRELEGGDPGGVTLGSERWRMNGAADSPTDLEMTAPPKQDRWTQEDMLTLLECMKNNLPSNDGSKFKTSESHLDWDKVAFKDFSGDMCKMKWIEISNESSGGAYGDARDCVTNSSNGQGSHGAGNNPGFDGVDDGSGFGSDVVYRGCHRLAIWSYHGGGTCQEMVMSDAGQGFSCGWDSCIASGTLGSLRSGDNLDFHVPSGSRDSSFSPGLRLTPVASNTEKPLTLCLRG</sequence>
<evidence type="ECO:0000256" key="4">
    <source>
        <dbReference type="SAM" id="MobiDB-lite"/>
    </source>
</evidence>
<evidence type="ECO:0000256" key="2">
    <source>
        <dbReference type="ARBA" id="ARBA00023125"/>
    </source>
</evidence>
<dbReference type="GO" id="GO:0005634">
    <property type="term" value="C:nucleus"/>
    <property type="evidence" value="ECO:0007669"/>
    <property type="project" value="UniProtKB-SubCell"/>
</dbReference>
<dbReference type="InterPro" id="IPR051762">
    <property type="entry name" value="UBF1"/>
</dbReference>
<comment type="caution">
    <text evidence="5">The sequence shown here is derived from an EMBL/GenBank/DDBJ whole genome shotgun (WGS) entry which is preliminary data.</text>
</comment>
<keyword evidence="3" id="KW-0539">Nucleus</keyword>
<evidence type="ECO:0000256" key="1">
    <source>
        <dbReference type="ARBA" id="ARBA00004123"/>
    </source>
</evidence>
<accession>A0AAW1B1F3</accession>
<evidence type="ECO:0000313" key="5">
    <source>
        <dbReference type="EMBL" id="KAK9395805.1"/>
    </source>
</evidence>
<gene>
    <name evidence="5" type="ORF">NXF25_019166</name>
</gene>
<dbReference type="AlphaFoldDB" id="A0AAW1B1F3"/>
<dbReference type="PANTHER" id="PTHR46318">
    <property type="entry name" value="UPSTREAM BINDING TRANSCRIPTION FACTOR"/>
    <property type="match status" value="1"/>
</dbReference>